<dbReference type="RefSeq" id="WP_128321915.1">
    <property type="nucleotide sequence ID" value="NZ_QJRG01000033.1"/>
</dbReference>
<proteinExistence type="predicted"/>
<evidence type="ECO:0000256" key="5">
    <source>
        <dbReference type="SAM" id="Phobius"/>
    </source>
</evidence>
<reference evidence="6 7" key="1">
    <citation type="submission" date="2018-06" db="EMBL/GenBank/DDBJ databases">
        <title>Bacteria isolated from soil of Wuhan.</title>
        <authorList>
            <person name="Wei X."/>
            <person name="Chunhua H."/>
        </authorList>
    </citation>
    <scope>NUCLEOTIDE SEQUENCE [LARGE SCALE GENOMIC DNA]</scope>
    <source>
        <strain evidence="7">xwS2</strain>
    </source>
</reference>
<keyword evidence="2 5" id="KW-0812">Transmembrane</keyword>
<evidence type="ECO:0000256" key="4">
    <source>
        <dbReference type="ARBA" id="ARBA00023136"/>
    </source>
</evidence>
<comment type="subcellular location">
    <subcellularLocation>
        <location evidence="1">Membrane</location>
        <topology evidence="1">Multi-pass membrane protein</topology>
    </subcellularLocation>
</comment>
<accession>A0A443ZZ99</accession>
<sequence>MDQQPLPLPTPNAEIRQWAMFCHLAALAGLLFPLGNLLGPLVVWIWKKDLDPFIDAQGKEALNFQITVFLASIICFALMFVLIGLVLFAGLMVAVLVLTIIAGVKANEGQPYRYPLTWRPIK</sequence>
<dbReference type="STRING" id="237609.PSAKL28_51550"/>
<feature type="transmembrane region" description="Helical" evidence="5">
    <location>
        <begin position="66"/>
        <end position="98"/>
    </location>
</feature>
<dbReference type="Proteomes" id="UP000288983">
    <property type="component" value="Unassembled WGS sequence"/>
</dbReference>
<dbReference type="Pfam" id="PF09685">
    <property type="entry name" value="MamF_MmsF"/>
    <property type="match status" value="1"/>
</dbReference>
<dbReference type="AlphaFoldDB" id="A0A443ZZ99"/>
<evidence type="ECO:0000313" key="7">
    <source>
        <dbReference type="Proteomes" id="UP000288983"/>
    </source>
</evidence>
<name>A0A443ZZ99_9PSED</name>
<gene>
    <name evidence="6" type="ORF">DM813_02925</name>
</gene>
<organism evidence="6 7">
    <name type="scientific">Pseudomonas alkylphenolica</name>
    <dbReference type="NCBI Taxonomy" id="237609"/>
    <lineage>
        <taxon>Bacteria</taxon>
        <taxon>Pseudomonadati</taxon>
        <taxon>Pseudomonadota</taxon>
        <taxon>Gammaproteobacteria</taxon>
        <taxon>Pseudomonadales</taxon>
        <taxon>Pseudomonadaceae</taxon>
        <taxon>Pseudomonas</taxon>
    </lineage>
</organism>
<protein>
    <submittedName>
        <fullName evidence="6">DUF4870 domain-containing protein</fullName>
    </submittedName>
</protein>
<keyword evidence="4 5" id="KW-0472">Membrane</keyword>
<comment type="caution">
    <text evidence="6">The sequence shown here is derived from an EMBL/GenBank/DDBJ whole genome shotgun (WGS) entry which is preliminary data.</text>
</comment>
<evidence type="ECO:0000256" key="2">
    <source>
        <dbReference type="ARBA" id="ARBA00022692"/>
    </source>
</evidence>
<evidence type="ECO:0000256" key="3">
    <source>
        <dbReference type="ARBA" id="ARBA00022989"/>
    </source>
</evidence>
<keyword evidence="3 5" id="KW-1133">Transmembrane helix</keyword>
<dbReference type="EMBL" id="QJRG01000033">
    <property type="protein sequence ID" value="RWU26798.1"/>
    <property type="molecule type" value="Genomic_DNA"/>
</dbReference>
<feature type="transmembrane region" description="Helical" evidence="5">
    <location>
        <begin position="21"/>
        <end position="46"/>
    </location>
</feature>
<evidence type="ECO:0000256" key="1">
    <source>
        <dbReference type="ARBA" id="ARBA00004141"/>
    </source>
</evidence>
<dbReference type="OrthoDB" id="9808930at2"/>
<evidence type="ECO:0000313" key="6">
    <source>
        <dbReference type="EMBL" id="RWU26798.1"/>
    </source>
</evidence>
<dbReference type="InterPro" id="IPR019109">
    <property type="entry name" value="MamF_MmsF"/>
</dbReference>